<evidence type="ECO:0000313" key="3">
    <source>
        <dbReference type="Proteomes" id="UP000000493"/>
    </source>
</evidence>
<dbReference type="RefSeq" id="WP_013930084.1">
    <property type="nucleotide sequence ID" value="NC_015703.1"/>
</dbReference>
<dbReference type="InterPro" id="IPR053224">
    <property type="entry name" value="Sensory_adhesion_molecule"/>
</dbReference>
<dbReference type="EMBL" id="CP002859">
    <property type="protein sequence ID" value="AEI50792.1"/>
    <property type="molecule type" value="Genomic_DNA"/>
</dbReference>
<proteinExistence type="predicted"/>
<name>A0A7U3ZP49_RUNSL</name>
<dbReference type="PANTHER" id="PTHR31460:SF3">
    <property type="entry name" value="MESOCENTIN"/>
    <property type="match status" value="1"/>
</dbReference>
<evidence type="ECO:0000259" key="1">
    <source>
        <dbReference type="Pfam" id="PF08450"/>
    </source>
</evidence>
<dbReference type="Pfam" id="PF08450">
    <property type="entry name" value="SGL"/>
    <property type="match status" value="1"/>
</dbReference>
<dbReference type="Proteomes" id="UP000000493">
    <property type="component" value="Chromosome"/>
</dbReference>
<keyword evidence="3" id="KW-1185">Reference proteome</keyword>
<protein>
    <submittedName>
        <fullName evidence="2">SMP-30/Gluconolaconase/LRE-like region-containing protein</fullName>
    </submittedName>
</protein>
<feature type="domain" description="SMP-30/Gluconolactonase/LRE-like region" evidence="1">
    <location>
        <begin position="32"/>
        <end position="246"/>
    </location>
</feature>
<dbReference type="Gene3D" id="2.120.10.30">
    <property type="entry name" value="TolB, C-terminal domain"/>
    <property type="match status" value="1"/>
</dbReference>
<reference evidence="2 3" key="2">
    <citation type="journal article" date="2012" name="Stand. Genomic Sci.">
        <title>Complete genome sequence of the aquatic bacterium Runella slithyformis type strain (LSU 4(T)).</title>
        <authorList>
            <person name="Copeland A."/>
            <person name="Zhang X."/>
            <person name="Misra M."/>
            <person name="Lapidus A."/>
            <person name="Nolan M."/>
            <person name="Lucas S."/>
            <person name="Deshpande S."/>
            <person name="Cheng J.F."/>
            <person name="Tapia R."/>
            <person name="Goodwin L.A."/>
            <person name="Pitluck S."/>
            <person name="Liolios K."/>
            <person name="Pagani I."/>
            <person name="Ivanova N."/>
            <person name="Mikhailova N."/>
            <person name="Pati A."/>
            <person name="Chen A."/>
            <person name="Palaniappan K."/>
            <person name="Land M."/>
            <person name="Hauser L."/>
            <person name="Pan C."/>
            <person name="Jeffries C.D."/>
            <person name="Detter J.C."/>
            <person name="Brambilla E.M."/>
            <person name="Rohde M."/>
            <person name="Djao O.D."/>
            <person name="Goker M."/>
            <person name="Sikorski J."/>
            <person name="Tindall B.J."/>
            <person name="Woyke T."/>
            <person name="Bristow J."/>
            <person name="Eisen J.A."/>
            <person name="Markowitz V."/>
            <person name="Hugenholtz P."/>
            <person name="Kyrpides N.C."/>
            <person name="Klenk H.P."/>
            <person name="Mavromatis K."/>
        </authorList>
    </citation>
    <scope>NUCLEOTIDE SEQUENCE [LARGE SCALE GENOMIC DNA]</scope>
    <source>
        <strain evidence="3">ATCC 29530 / DSM 19594 / LMG 11500 / NCIMB 11436 / LSU 4</strain>
    </source>
</reference>
<reference evidence="3" key="1">
    <citation type="submission" date="2011-06" db="EMBL/GenBank/DDBJ databases">
        <title>The complete genome of chromosome of Runella slithyformis DSM 19594.</title>
        <authorList>
            <consortium name="US DOE Joint Genome Institute (JGI-PGF)"/>
            <person name="Lucas S."/>
            <person name="Han J."/>
            <person name="Lapidus A."/>
            <person name="Bruce D."/>
            <person name="Goodwin L."/>
            <person name="Pitluck S."/>
            <person name="Peters L."/>
            <person name="Kyrpides N."/>
            <person name="Mavromatis K."/>
            <person name="Ivanova N."/>
            <person name="Ovchinnikova G."/>
            <person name="Zhang X."/>
            <person name="Misra M."/>
            <person name="Detter J.C."/>
            <person name="Tapia R."/>
            <person name="Han C."/>
            <person name="Land M."/>
            <person name="Hauser L."/>
            <person name="Markowitz V."/>
            <person name="Cheng J.-F."/>
            <person name="Hugenholtz P."/>
            <person name="Woyke T."/>
            <person name="Wu D."/>
            <person name="Tindall B."/>
            <person name="Faehrich R."/>
            <person name="Brambilla E."/>
            <person name="Klenk H.-P."/>
            <person name="Eisen J.A."/>
        </authorList>
    </citation>
    <scope>NUCLEOTIDE SEQUENCE [LARGE SCALE GENOMIC DNA]</scope>
    <source>
        <strain evidence="3">ATCC 29530 / DSM 19594 / LMG 11500 / NCIMB 11436 / LSU 4</strain>
    </source>
</reference>
<dbReference type="InterPro" id="IPR013658">
    <property type="entry name" value="SGL"/>
</dbReference>
<evidence type="ECO:0000313" key="2">
    <source>
        <dbReference type="EMBL" id="AEI50792.1"/>
    </source>
</evidence>
<sequence>MKKYLLISLLLAGCISNKPSARIEFEAPDAYPEGVAYDKTADVFYVSSMRTGTVGKVTRQGQYTALHTDSSFKSSYGMKMHPDGKRLYVCVGDANYSKYTAPDTRRKMARLVSIDPASGKRLSDIDLSGLVPGKHFPNDLVFDDKGNIYLTDSFAHAIYKITPEGKASVFAKDKRFETEGIGLNGIVYHPDGFLLVDNSNTGMIYKVDIAHPKNVQKVVTDQYFLGADGLLLNDSNTLTVVVNGGNDKIYQLTTEDHWKSARLSATTLITDRFTYPATAALAGKEIWVMNAGTNELVDSNAVPAKKFAIQFAPLKSIPKKLAGR</sequence>
<organism evidence="2 3">
    <name type="scientific">Runella slithyformis (strain ATCC 29530 / DSM 19594 / LMG 11500 / NCIMB 11436 / LSU 4)</name>
    <dbReference type="NCBI Taxonomy" id="761193"/>
    <lineage>
        <taxon>Bacteria</taxon>
        <taxon>Pseudomonadati</taxon>
        <taxon>Bacteroidota</taxon>
        <taxon>Cytophagia</taxon>
        <taxon>Cytophagales</taxon>
        <taxon>Spirosomataceae</taxon>
        <taxon>Runella</taxon>
    </lineage>
</organism>
<accession>A0A7U3ZP49</accession>
<dbReference type="SUPFAM" id="SSF101898">
    <property type="entry name" value="NHL repeat"/>
    <property type="match status" value="1"/>
</dbReference>
<dbReference type="InterPro" id="IPR011042">
    <property type="entry name" value="6-blade_b-propeller_TolB-like"/>
</dbReference>
<dbReference type="AlphaFoldDB" id="A0A7U3ZP49"/>
<dbReference type="PANTHER" id="PTHR31460">
    <property type="match status" value="1"/>
</dbReference>
<gene>
    <name evidence="2" type="ordered locus">Runsl_4469</name>
</gene>
<dbReference type="KEGG" id="rsi:Runsl_4469"/>